<dbReference type="Gene3D" id="3.30.1460.10">
    <property type="match status" value="1"/>
</dbReference>
<proteinExistence type="predicted"/>
<dbReference type="Proteomes" id="UP000007812">
    <property type="component" value="Chromosome"/>
</dbReference>
<dbReference type="EMBL" id="CP002656">
    <property type="protein sequence ID" value="AEB94977.1"/>
    <property type="molecule type" value="Genomic_DNA"/>
</dbReference>
<dbReference type="GeneID" id="10493063"/>
<protein>
    <recommendedName>
        <fullName evidence="3">DUF2299 domain-containing protein</fullName>
    </recommendedName>
</protein>
<dbReference type="Pfam" id="PF10061">
    <property type="entry name" value="DUF2299"/>
    <property type="match status" value="1"/>
</dbReference>
<evidence type="ECO:0000313" key="2">
    <source>
        <dbReference type="Proteomes" id="UP000007812"/>
    </source>
</evidence>
<organism evidence="1 2">
    <name type="scientific">Metallosphaera cuprina (strain Ar-4)</name>
    <dbReference type="NCBI Taxonomy" id="1006006"/>
    <lineage>
        <taxon>Archaea</taxon>
        <taxon>Thermoproteota</taxon>
        <taxon>Thermoprotei</taxon>
        <taxon>Sulfolobales</taxon>
        <taxon>Sulfolobaceae</taxon>
        <taxon>Metallosphaera</taxon>
    </lineage>
</organism>
<dbReference type="STRING" id="1006006.Mcup_0872"/>
<dbReference type="PATRIC" id="fig|1006006.8.peg.870"/>
<accession>F4G2C9</accession>
<dbReference type="KEGG" id="mcn:Mcup_0872"/>
<gene>
    <name evidence="1" type="ordered locus">Mcup_0872</name>
</gene>
<reference evidence="1 2" key="1">
    <citation type="journal article" date="2011" name="J. Bacteriol.">
        <title>Complete genome sequence of Metallosphaera cuprina, a metal sulfide-oxidizing archaeon from a hot spring.</title>
        <authorList>
            <person name="Liu L.J."/>
            <person name="You X.Y."/>
            <person name="Zheng H."/>
            <person name="Wang S."/>
            <person name="Jiang C.Y."/>
            <person name="Liu S.J."/>
        </authorList>
    </citation>
    <scope>NUCLEOTIDE SEQUENCE [LARGE SCALE GENOMIC DNA]</scope>
    <source>
        <strain evidence="1 2">Ar-4</strain>
    </source>
</reference>
<dbReference type="HOGENOM" id="CLU_137738_0_0_2"/>
<dbReference type="RefSeq" id="WP_013737475.1">
    <property type="nucleotide sequence ID" value="NC_015435.1"/>
</dbReference>
<sequence length="152" mass="17621">MDPLEVFKSLGFNVKEVPQAKEYIHVTISPQQGGPQLELVKPQRDSKFFILGMVIGVHEFHQEQLRSMVAEDRREFLAKLRYQLLKMKVDVGTSPPEKEIPQIVFVSRILYDEELTENDVLNAMYKVRNAGMLTIFMFADRFGVPQPTNKYM</sequence>
<dbReference type="InterPro" id="IPR018747">
    <property type="entry name" value="DUF2299"/>
</dbReference>
<dbReference type="eggNOG" id="arCOG01713">
    <property type="taxonomic scope" value="Archaea"/>
</dbReference>
<dbReference type="CDD" id="cd17510">
    <property type="entry name" value="T3SC_YbjN-like_2"/>
    <property type="match status" value="1"/>
</dbReference>
<evidence type="ECO:0008006" key="3">
    <source>
        <dbReference type="Google" id="ProtNLM"/>
    </source>
</evidence>
<name>F4G2C9_METCR</name>
<dbReference type="AlphaFoldDB" id="F4G2C9"/>
<keyword evidence="2" id="KW-1185">Reference proteome</keyword>
<evidence type="ECO:0000313" key="1">
    <source>
        <dbReference type="EMBL" id="AEB94977.1"/>
    </source>
</evidence>